<dbReference type="Gene3D" id="3.30.720.110">
    <property type="match status" value="1"/>
</dbReference>
<proteinExistence type="predicted"/>
<evidence type="ECO:0000313" key="2">
    <source>
        <dbReference type="EMBL" id="QDO96003.1"/>
    </source>
</evidence>
<dbReference type="Gene3D" id="3.30.720.120">
    <property type="match status" value="1"/>
</dbReference>
<dbReference type="EMBL" id="CP041636">
    <property type="protein sequence ID" value="QDO96003.1"/>
    <property type="molecule type" value="Genomic_DNA"/>
</dbReference>
<dbReference type="AlphaFoldDB" id="A0A516GWT4"/>
<keyword evidence="3" id="KW-1185">Reference proteome</keyword>
<dbReference type="Proteomes" id="UP000317496">
    <property type="component" value="Chromosome"/>
</dbReference>
<dbReference type="Pfam" id="PF00903">
    <property type="entry name" value="Glyoxalase"/>
    <property type="match status" value="1"/>
</dbReference>
<reference evidence="2 3" key="1">
    <citation type="submission" date="2019-07" db="EMBL/GenBank/DDBJ databases">
        <title>Genome sequencing for Ferrovibrio sp. K5.</title>
        <authorList>
            <person name="Park S.-J."/>
        </authorList>
    </citation>
    <scope>NUCLEOTIDE SEQUENCE [LARGE SCALE GENOMIC DNA]</scope>
    <source>
        <strain evidence="2 3">K5</strain>
    </source>
</reference>
<dbReference type="SUPFAM" id="SSF54593">
    <property type="entry name" value="Glyoxalase/Bleomycin resistance protein/Dihydroxybiphenyl dioxygenase"/>
    <property type="match status" value="1"/>
</dbReference>
<sequence>MKLTSYYPVICTDKLAETRAFYETHFDFAPAFESDWYVHLTSRSDSRVNLAILDHTHETIPEGFRKPAQGFLINFEVEDVDAAYAQVQAAGLNIRLTLRDEAFGQRHFIVADPSGVLVDVIKPIPPSAEFAAQYSAEALEQVSK</sequence>
<dbReference type="RefSeq" id="WP_144066984.1">
    <property type="nucleotide sequence ID" value="NZ_CP041636.1"/>
</dbReference>
<dbReference type="KEGG" id="fer:FNB15_01345"/>
<dbReference type="OrthoDB" id="9798201at2"/>
<evidence type="ECO:0000259" key="1">
    <source>
        <dbReference type="PROSITE" id="PS51819"/>
    </source>
</evidence>
<evidence type="ECO:0000313" key="3">
    <source>
        <dbReference type="Proteomes" id="UP000317496"/>
    </source>
</evidence>
<protein>
    <submittedName>
        <fullName evidence="2">Glyoxalase</fullName>
    </submittedName>
</protein>
<feature type="domain" description="VOC" evidence="1">
    <location>
        <begin position="4"/>
        <end position="123"/>
    </location>
</feature>
<accession>A0A516GWT4</accession>
<dbReference type="PROSITE" id="PS51819">
    <property type="entry name" value="VOC"/>
    <property type="match status" value="1"/>
</dbReference>
<dbReference type="InterPro" id="IPR037523">
    <property type="entry name" value="VOC_core"/>
</dbReference>
<dbReference type="InterPro" id="IPR004360">
    <property type="entry name" value="Glyas_Fos-R_dOase_dom"/>
</dbReference>
<organism evidence="2 3">
    <name type="scientific">Ferrovibrio terrae</name>
    <dbReference type="NCBI Taxonomy" id="2594003"/>
    <lineage>
        <taxon>Bacteria</taxon>
        <taxon>Pseudomonadati</taxon>
        <taxon>Pseudomonadota</taxon>
        <taxon>Alphaproteobacteria</taxon>
        <taxon>Rhodospirillales</taxon>
        <taxon>Rhodospirillaceae</taxon>
        <taxon>Ferrovibrio</taxon>
    </lineage>
</organism>
<gene>
    <name evidence="2" type="ORF">FNB15_01345</name>
</gene>
<name>A0A516GWT4_9PROT</name>
<dbReference type="InterPro" id="IPR029068">
    <property type="entry name" value="Glyas_Bleomycin-R_OHBP_Dase"/>
</dbReference>